<dbReference type="RefSeq" id="WP_230755411.1">
    <property type="nucleotide sequence ID" value="NZ_JAINWA010000003.1"/>
</dbReference>
<protein>
    <submittedName>
        <fullName evidence="3">Flagellar hook-length control protein FliK</fullName>
    </submittedName>
</protein>
<dbReference type="Proteomes" id="UP001198163">
    <property type="component" value="Unassembled WGS sequence"/>
</dbReference>
<feature type="compositionally biased region" description="Basic and acidic residues" evidence="1">
    <location>
        <begin position="217"/>
        <end position="237"/>
    </location>
</feature>
<feature type="region of interest" description="Disordered" evidence="1">
    <location>
        <begin position="59"/>
        <end position="135"/>
    </location>
</feature>
<feature type="domain" description="Flagellar hook-length control protein-like C-terminal" evidence="2">
    <location>
        <begin position="316"/>
        <end position="388"/>
    </location>
</feature>
<organism evidence="3 4">
    <name type="scientific">Teretinema zuelzerae</name>
    <dbReference type="NCBI Taxonomy" id="156"/>
    <lineage>
        <taxon>Bacteria</taxon>
        <taxon>Pseudomonadati</taxon>
        <taxon>Spirochaetota</taxon>
        <taxon>Spirochaetia</taxon>
        <taxon>Spirochaetales</taxon>
        <taxon>Treponemataceae</taxon>
        <taxon>Teretinema</taxon>
    </lineage>
</organism>
<evidence type="ECO:0000313" key="3">
    <source>
        <dbReference type="EMBL" id="MCD1654827.1"/>
    </source>
</evidence>
<keyword evidence="3" id="KW-0969">Cilium</keyword>
<dbReference type="CDD" id="cd17470">
    <property type="entry name" value="T3SS_Flik_C"/>
    <property type="match status" value="1"/>
</dbReference>
<reference evidence="3" key="1">
    <citation type="submission" date="2021-08" db="EMBL/GenBank/DDBJ databases">
        <title>Comparative analyses of Brucepasteria parasyntrophica and Teretinema zuelzerae.</title>
        <authorList>
            <person name="Song Y."/>
            <person name="Brune A."/>
        </authorList>
    </citation>
    <scope>NUCLEOTIDE SEQUENCE</scope>
    <source>
        <strain evidence="3">DSM 1903</strain>
    </source>
</reference>
<evidence type="ECO:0000259" key="2">
    <source>
        <dbReference type="Pfam" id="PF02120"/>
    </source>
</evidence>
<feature type="compositionally biased region" description="Basic and acidic residues" evidence="1">
    <location>
        <begin position="94"/>
        <end position="107"/>
    </location>
</feature>
<dbReference type="InterPro" id="IPR021136">
    <property type="entry name" value="Flagellar_hook_control-like_C"/>
</dbReference>
<feature type="compositionally biased region" description="Low complexity" evidence="1">
    <location>
        <begin position="241"/>
        <end position="256"/>
    </location>
</feature>
<evidence type="ECO:0000313" key="4">
    <source>
        <dbReference type="Proteomes" id="UP001198163"/>
    </source>
</evidence>
<dbReference type="AlphaFoldDB" id="A0AAE3EHM4"/>
<sequence length="440" mass="46612">MIQTLDLQLPVAADKIAESTRKGLEGKTGAESVRKGSSFLALIEKMIAGSMEGAYAERGAEDSMSVPENAASGLKKGSKGKTSKLVSFNPQTKDAPKGERSLNRNEIDSASPDEALSNLKKNGKKASPLREEVSARTALEAELPLEKPEREDEGARVDGIAHRIDIALKPEIKRNTHTNADEAESGAAGERLSIEADSLSLHARAETSGTEISGTATKKESKARIGLRDERRIEGDSPLRTSETSSTAAETPAQESSIDMSIGFRADASVKSDRGEGMYSRGPAEGGQNSFTRMLSSEISAQSSEFVKAGQIILRDNNSGVIRLTLHPESLGSVQIRLDLSDRKINGKIIVSSQEAWDAFSDNLTGLSEAFTEGGFESAGFDLSWSGEGSSYGKQAEAEAAKISPFYASSIPSVMSDGSSADTRISGITGRSLSGINVFA</sequence>
<keyword evidence="3" id="KW-0282">Flagellum</keyword>
<comment type="caution">
    <text evidence="3">The sequence shown here is derived from an EMBL/GenBank/DDBJ whole genome shotgun (WGS) entry which is preliminary data.</text>
</comment>
<feature type="region of interest" description="Disordered" evidence="1">
    <location>
        <begin position="205"/>
        <end position="256"/>
    </location>
</feature>
<gene>
    <name evidence="3" type="ORF">K7J14_08935</name>
</gene>
<dbReference type="Pfam" id="PF02120">
    <property type="entry name" value="Flg_hook"/>
    <property type="match status" value="1"/>
</dbReference>
<accession>A0AAE3EHM4</accession>
<name>A0AAE3EHM4_9SPIR</name>
<proteinExistence type="predicted"/>
<dbReference type="EMBL" id="JAINWA010000003">
    <property type="protein sequence ID" value="MCD1654827.1"/>
    <property type="molecule type" value="Genomic_DNA"/>
</dbReference>
<evidence type="ECO:0000256" key="1">
    <source>
        <dbReference type="SAM" id="MobiDB-lite"/>
    </source>
</evidence>
<dbReference type="Gene3D" id="3.30.750.140">
    <property type="match status" value="1"/>
</dbReference>
<keyword evidence="3" id="KW-0966">Cell projection</keyword>
<keyword evidence="4" id="KW-1185">Reference proteome</keyword>
<dbReference type="InterPro" id="IPR038610">
    <property type="entry name" value="FliK-like_C_sf"/>
</dbReference>
<feature type="compositionally biased region" description="Polar residues" evidence="1">
    <location>
        <begin position="207"/>
        <end position="216"/>
    </location>
</feature>